<evidence type="ECO:0008006" key="3">
    <source>
        <dbReference type="Google" id="ProtNLM"/>
    </source>
</evidence>
<evidence type="ECO:0000313" key="2">
    <source>
        <dbReference type="Proteomes" id="UP000249135"/>
    </source>
</evidence>
<organism evidence="1 2">
    <name type="scientific">Variovorax paradoxus</name>
    <dbReference type="NCBI Taxonomy" id="34073"/>
    <lineage>
        <taxon>Bacteria</taxon>
        <taxon>Pseudomonadati</taxon>
        <taxon>Pseudomonadota</taxon>
        <taxon>Betaproteobacteria</taxon>
        <taxon>Burkholderiales</taxon>
        <taxon>Comamonadaceae</taxon>
        <taxon>Variovorax</taxon>
    </lineage>
</organism>
<accession>A0A2W5STZ0</accession>
<dbReference type="EMBL" id="QFPP01000003">
    <property type="protein sequence ID" value="PZQ78240.1"/>
    <property type="molecule type" value="Genomic_DNA"/>
</dbReference>
<sequence length="105" mass="11433">MPNPRQGHACPLFSLGRIYATPGALKLLNRHQQTATTFLARHACGDWGLVPPEDVAANDQAVRDGFRILSSYAVGTGTTAGRPEVIWIITEADRSTTTLLLPKEY</sequence>
<proteinExistence type="predicted"/>
<name>A0A2W5STZ0_VARPD</name>
<gene>
    <name evidence="1" type="ORF">DI563_00845</name>
</gene>
<comment type="caution">
    <text evidence="1">The sequence shown here is derived from an EMBL/GenBank/DDBJ whole genome shotgun (WGS) entry which is preliminary data.</text>
</comment>
<dbReference type="AlphaFoldDB" id="A0A2W5STZ0"/>
<protein>
    <recommendedName>
        <fullName evidence="3">Type I restriction endonuclease subunit M</fullName>
    </recommendedName>
</protein>
<evidence type="ECO:0000313" key="1">
    <source>
        <dbReference type="EMBL" id="PZQ78240.1"/>
    </source>
</evidence>
<reference evidence="1 2" key="1">
    <citation type="submission" date="2017-08" db="EMBL/GenBank/DDBJ databases">
        <title>Infants hospitalized years apart are colonized by the same room-sourced microbial strains.</title>
        <authorList>
            <person name="Brooks B."/>
            <person name="Olm M.R."/>
            <person name="Firek B.A."/>
            <person name="Baker R."/>
            <person name="Thomas B.C."/>
            <person name="Morowitz M.J."/>
            <person name="Banfield J.F."/>
        </authorList>
    </citation>
    <scope>NUCLEOTIDE SEQUENCE [LARGE SCALE GENOMIC DNA]</scope>
    <source>
        <strain evidence="1">S2_005_003_R2_41</strain>
    </source>
</reference>
<dbReference type="Proteomes" id="UP000249135">
    <property type="component" value="Unassembled WGS sequence"/>
</dbReference>